<gene>
    <name evidence="10" type="primary">AVEN_197549_1</name>
    <name evidence="10" type="ORF">TNIN_460711</name>
</gene>
<keyword evidence="4" id="KW-0732">Signal</keyword>
<dbReference type="InterPro" id="IPR052836">
    <property type="entry name" value="PRRT_domain-containing"/>
</dbReference>
<evidence type="ECO:0000259" key="9">
    <source>
        <dbReference type="Pfam" id="PF25987"/>
    </source>
</evidence>
<reference evidence="10" key="1">
    <citation type="submission" date="2020-08" db="EMBL/GenBank/DDBJ databases">
        <title>Multicomponent nature underlies the extraordinary mechanical properties of spider dragline silk.</title>
        <authorList>
            <person name="Kono N."/>
            <person name="Nakamura H."/>
            <person name="Mori M."/>
            <person name="Yoshida Y."/>
            <person name="Ohtoshi R."/>
            <person name="Malay A.D."/>
            <person name="Moran D.A.P."/>
            <person name="Tomita M."/>
            <person name="Numata K."/>
            <person name="Arakawa K."/>
        </authorList>
    </citation>
    <scope>NUCLEOTIDE SEQUENCE</scope>
</reference>
<feature type="region of interest" description="Disordered" evidence="7">
    <location>
        <begin position="1"/>
        <end position="21"/>
    </location>
</feature>
<keyword evidence="11" id="KW-1185">Reference proteome</keyword>
<dbReference type="Pfam" id="PF25987">
    <property type="entry name" value="PRRT3"/>
    <property type="match status" value="1"/>
</dbReference>
<sequence length="626" mass="70021">MGSSSQHYRDTAPASTEDWENVTAHPASTEGAYWQREARHPDWEQAVSELHWVWDLHVYGMASLFSVLSVLCLLTVLRLNAQLSERPHLSSLNIFLGILAFSRLIVLFADPYGTTQVTRERGAAHRSAASSMGSGLSMSRLSICPASAVIRSHDPSQDDTTERRECHHHYNHNPLLPHYHLGSARSSAAITKDFMAANAGCIYHLGRFSVLVLPSRLPSTAPLHCQGASAISTAAETIAPLWIIFQTDHFIKCWFLCDQVDPGYEITGIMPVDMFSEQSRDVQQPVPPQPRIRITDVNEQTYSYASEASLAARNDHRGIVMSPQHAEAYPLNCLQPSSPTHWKPPENRSKPTSPNEDPAVIKPLIAPQRSQDQNREATVPTTVSTVQALPPPIQQLSPVAQIRVEDIQFDARKLKRQSRSRLEKQLRRLVCTSALGVTLCLLKIYDVFGPHALIYSGTRPLAILPWFCFQTINRLPKQINDRKTFSNDDYGYFTVNHVIVISFIHIFDVIPHRSMACNRGIHHGLRHGHHEPADTEQPSLLLQQLEYSVVANSSDTIPPLYSISSGEKERRWNGFKCCTATDLKAHCLQETTAVASRQDFRIPNVLGVTNAMAIKEAFSSRVTRGY</sequence>
<evidence type="ECO:0000256" key="5">
    <source>
        <dbReference type="ARBA" id="ARBA00022989"/>
    </source>
</evidence>
<keyword evidence="5 8" id="KW-1133">Transmembrane helix</keyword>
<evidence type="ECO:0000313" key="11">
    <source>
        <dbReference type="Proteomes" id="UP000886998"/>
    </source>
</evidence>
<keyword evidence="2" id="KW-0597">Phosphoprotein</keyword>
<evidence type="ECO:0000313" key="10">
    <source>
        <dbReference type="EMBL" id="GFY54829.1"/>
    </source>
</evidence>
<evidence type="ECO:0000256" key="1">
    <source>
        <dbReference type="ARBA" id="ARBA00004141"/>
    </source>
</evidence>
<evidence type="ECO:0000256" key="2">
    <source>
        <dbReference type="ARBA" id="ARBA00022553"/>
    </source>
</evidence>
<feature type="region of interest" description="Disordered" evidence="7">
    <location>
        <begin position="330"/>
        <end position="359"/>
    </location>
</feature>
<accession>A0A8X7C791</accession>
<name>A0A8X7C791_9ARAC</name>
<dbReference type="PANTHER" id="PTHR35578">
    <property type="entry name" value="PROLINE-RICH TRANSMEMBRANE PROTEIN 4-RELATED"/>
    <property type="match status" value="1"/>
</dbReference>
<dbReference type="PANTHER" id="PTHR35578:SF6">
    <property type="entry name" value="PROLINE-RICH TRANSMEMBRANE PROTEIN 4"/>
    <property type="match status" value="1"/>
</dbReference>
<evidence type="ECO:0000256" key="8">
    <source>
        <dbReference type="SAM" id="Phobius"/>
    </source>
</evidence>
<feature type="domain" description="Proline-rich transmembrane protein 3/4" evidence="9">
    <location>
        <begin position="36"/>
        <end position="116"/>
    </location>
</feature>
<dbReference type="AlphaFoldDB" id="A0A8X7C791"/>
<feature type="transmembrane region" description="Helical" evidence="8">
    <location>
        <begin position="89"/>
        <end position="109"/>
    </location>
</feature>
<feature type="transmembrane region" description="Helical" evidence="8">
    <location>
        <begin position="58"/>
        <end position="77"/>
    </location>
</feature>
<protein>
    <recommendedName>
        <fullName evidence="9">Proline-rich transmembrane protein 3/4 domain-containing protein</fullName>
    </recommendedName>
</protein>
<comment type="subcellular location">
    <subcellularLocation>
        <location evidence="1">Membrane</location>
        <topology evidence="1">Multi-pass membrane protein</topology>
    </subcellularLocation>
</comment>
<proteinExistence type="predicted"/>
<evidence type="ECO:0000256" key="6">
    <source>
        <dbReference type="ARBA" id="ARBA00023136"/>
    </source>
</evidence>
<comment type="caution">
    <text evidence="10">The sequence shown here is derived from an EMBL/GenBank/DDBJ whole genome shotgun (WGS) entry which is preliminary data.</text>
</comment>
<keyword evidence="3 8" id="KW-0812">Transmembrane</keyword>
<keyword evidence="6 8" id="KW-0472">Membrane</keyword>
<dbReference type="OrthoDB" id="10066605at2759"/>
<evidence type="ECO:0000256" key="7">
    <source>
        <dbReference type="SAM" id="MobiDB-lite"/>
    </source>
</evidence>
<organism evidence="10 11">
    <name type="scientific">Trichonephila inaurata madagascariensis</name>
    <dbReference type="NCBI Taxonomy" id="2747483"/>
    <lineage>
        <taxon>Eukaryota</taxon>
        <taxon>Metazoa</taxon>
        <taxon>Ecdysozoa</taxon>
        <taxon>Arthropoda</taxon>
        <taxon>Chelicerata</taxon>
        <taxon>Arachnida</taxon>
        <taxon>Araneae</taxon>
        <taxon>Araneomorphae</taxon>
        <taxon>Entelegynae</taxon>
        <taxon>Araneoidea</taxon>
        <taxon>Nephilidae</taxon>
        <taxon>Trichonephila</taxon>
        <taxon>Trichonephila inaurata</taxon>
    </lineage>
</organism>
<dbReference type="EMBL" id="BMAV01010030">
    <property type="protein sequence ID" value="GFY54829.1"/>
    <property type="molecule type" value="Genomic_DNA"/>
</dbReference>
<dbReference type="InterPro" id="IPR059081">
    <property type="entry name" value="PRRT3-4"/>
</dbReference>
<evidence type="ECO:0000256" key="3">
    <source>
        <dbReference type="ARBA" id="ARBA00022692"/>
    </source>
</evidence>
<evidence type="ECO:0000256" key="4">
    <source>
        <dbReference type="ARBA" id="ARBA00022729"/>
    </source>
</evidence>
<dbReference type="Proteomes" id="UP000886998">
    <property type="component" value="Unassembled WGS sequence"/>
</dbReference>